<dbReference type="Gene3D" id="1.20.120.530">
    <property type="entry name" value="GntR ligand-binding domain-like"/>
    <property type="match status" value="1"/>
</dbReference>
<dbReference type="SUPFAM" id="SSF46785">
    <property type="entry name" value="Winged helix' DNA-binding domain"/>
    <property type="match status" value="1"/>
</dbReference>
<evidence type="ECO:0000256" key="4">
    <source>
        <dbReference type="ARBA" id="ARBA00023125"/>
    </source>
</evidence>
<keyword evidence="2" id="KW-0560">Oxidoreductase</keyword>
<feature type="domain" description="GntR C-terminal" evidence="6">
    <location>
        <begin position="241"/>
        <end position="367"/>
    </location>
</feature>
<dbReference type="SUPFAM" id="SSF50475">
    <property type="entry name" value="FMN-binding split barrel"/>
    <property type="match status" value="1"/>
</dbReference>
<protein>
    <submittedName>
        <fullName evidence="8">Flavin reductase</fullName>
    </submittedName>
</protein>
<dbReference type="SUPFAM" id="SSF48008">
    <property type="entry name" value="GntR ligand-binding domain-like"/>
    <property type="match status" value="1"/>
</dbReference>
<dbReference type="Gene3D" id="2.30.110.10">
    <property type="entry name" value="Electron Transport, Fmn-binding Protein, Chain A"/>
    <property type="match status" value="1"/>
</dbReference>
<dbReference type="RefSeq" id="WP_260991113.1">
    <property type="nucleotide sequence ID" value="NZ_JAODWD010000001.1"/>
</dbReference>
<evidence type="ECO:0000259" key="6">
    <source>
        <dbReference type="SMART" id="SM00895"/>
    </source>
</evidence>
<comment type="similarity">
    <text evidence="1">Belongs to the non-flavoprotein flavin reductase family.</text>
</comment>
<dbReference type="InterPro" id="IPR050268">
    <property type="entry name" value="NADH-dep_flavin_reductase"/>
</dbReference>
<keyword evidence="4" id="KW-0238">DNA-binding</keyword>
<dbReference type="PANTHER" id="PTHR30466">
    <property type="entry name" value="FLAVIN REDUCTASE"/>
    <property type="match status" value="1"/>
</dbReference>
<keyword evidence="3" id="KW-0805">Transcription regulation</keyword>
<dbReference type="InterPro" id="IPR008920">
    <property type="entry name" value="TF_FadR/GntR_C"/>
</dbReference>
<feature type="domain" description="Flavin reductase like" evidence="7">
    <location>
        <begin position="21"/>
        <end position="164"/>
    </location>
</feature>
<dbReference type="Gene3D" id="1.10.10.10">
    <property type="entry name" value="Winged helix-like DNA-binding domain superfamily/Winged helix DNA-binding domain"/>
    <property type="match status" value="1"/>
</dbReference>
<dbReference type="Pfam" id="PF01613">
    <property type="entry name" value="Flavin_Reduct"/>
    <property type="match status" value="1"/>
</dbReference>
<dbReference type="InterPro" id="IPR012349">
    <property type="entry name" value="Split_barrel_FMN-bd"/>
</dbReference>
<reference evidence="9" key="1">
    <citation type="submission" date="2023-07" db="EMBL/GenBank/DDBJ databases">
        <authorList>
            <person name="Deng Y."/>
            <person name="Zhang Y.-Q."/>
        </authorList>
    </citation>
    <scope>NUCLEOTIDE SEQUENCE [LARGE SCALE GENOMIC DNA]</scope>
    <source>
        <strain evidence="9">CPCC 205710</strain>
    </source>
</reference>
<dbReference type="Proteomes" id="UP001206639">
    <property type="component" value="Unassembled WGS sequence"/>
</dbReference>
<dbReference type="Pfam" id="PF07729">
    <property type="entry name" value="FCD"/>
    <property type="match status" value="1"/>
</dbReference>
<dbReference type="InterPro" id="IPR002563">
    <property type="entry name" value="Flavin_Rdtase-like_dom"/>
</dbReference>
<gene>
    <name evidence="8" type="ORF">N4S67_01210</name>
</gene>
<dbReference type="EMBL" id="JAODWD010000001">
    <property type="protein sequence ID" value="MCT7657035.1"/>
    <property type="molecule type" value="Genomic_DNA"/>
</dbReference>
<dbReference type="SMART" id="SM00903">
    <property type="entry name" value="Flavin_Reduct"/>
    <property type="match status" value="1"/>
</dbReference>
<evidence type="ECO:0000256" key="3">
    <source>
        <dbReference type="ARBA" id="ARBA00023015"/>
    </source>
</evidence>
<dbReference type="SMART" id="SM00895">
    <property type="entry name" value="FCD"/>
    <property type="match status" value="1"/>
</dbReference>
<keyword evidence="9" id="KW-1185">Reference proteome</keyword>
<sequence length="383" mass="41265">MTQEYVSTADAVDADLFRHVVGHLATGVTVVTTRVDGRDHGMTASSVTSLSMDPPMMLACVNNSVPTAAAIERSGRFTVNVLGQSHGDLAYLFATPRPDKFAGVQIVRGVGEVPILAEAIAALECEVTEQVSGGTHSVFLGHVVAATARDGAAPLTYFRGGFGRFEFERNDRAYEQARDMVLSRVFAAGQVITVDELADVIDGDRARAFYALTRLATDGLIRRDPERGYVIAPFDVRTSDDTFEARLAIELGVIDRVAGQADPKQLDVARHHLDTMARYLVDDHFEDFHAYLDANYAFHESIVALSKNPLLIAAFGALSIKNVMARSFGVTAQSSAAFLAVQRDLLTALEVGDADAARVAARSYCDLAKARTRQLLALTGGQV</sequence>
<evidence type="ECO:0000256" key="5">
    <source>
        <dbReference type="ARBA" id="ARBA00023163"/>
    </source>
</evidence>
<dbReference type="InterPro" id="IPR000524">
    <property type="entry name" value="Tscrpt_reg_HTH_GntR"/>
</dbReference>
<dbReference type="Pfam" id="PF00392">
    <property type="entry name" value="GntR"/>
    <property type="match status" value="1"/>
</dbReference>
<evidence type="ECO:0000313" key="8">
    <source>
        <dbReference type="EMBL" id="MCT7657035.1"/>
    </source>
</evidence>
<evidence type="ECO:0000256" key="1">
    <source>
        <dbReference type="ARBA" id="ARBA00008898"/>
    </source>
</evidence>
<organism evidence="8 9">
    <name type="scientific">Mycobacterium deserti</name>
    <dbReference type="NCBI Taxonomy" id="2978347"/>
    <lineage>
        <taxon>Bacteria</taxon>
        <taxon>Bacillati</taxon>
        <taxon>Actinomycetota</taxon>
        <taxon>Actinomycetes</taxon>
        <taxon>Mycobacteriales</taxon>
        <taxon>Mycobacteriaceae</taxon>
        <taxon>Mycobacterium</taxon>
    </lineage>
</organism>
<comment type="caution">
    <text evidence="8">The sequence shown here is derived from an EMBL/GenBank/DDBJ whole genome shotgun (WGS) entry which is preliminary data.</text>
</comment>
<proteinExistence type="inferred from homology"/>
<dbReference type="PANTHER" id="PTHR30466:SF11">
    <property type="entry name" value="FLAVIN-DEPENDENT MONOOXYGENASE, REDUCTASE SUBUNIT HSAB"/>
    <property type="match status" value="1"/>
</dbReference>
<dbReference type="InterPro" id="IPR036388">
    <property type="entry name" value="WH-like_DNA-bd_sf"/>
</dbReference>
<name>A0ABT2M444_9MYCO</name>
<dbReference type="InterPro" id="IPR011711">
    <property type="entry name" value="GntR_C"/>
</dbReference>
<evidence type="ECO:0000259" key="7">
    <source>
        <dbReference type="SMART" id="SM00903"/>
    </source>
</evidence>
<dbReference type="InterPro" id="IPR036390">
    <property type="entry name" value="WH_DNA-bd_sf"/>
</dbReference>
<keyword evidence="5" id="KW-0804">Transcription</keyword>
<evidence type="ECO:0000256" key="2">
    <source>
        <dbReference type="ARBA" id="ARBA00023002"/>
    </source>
</evidence>
<accession>A0ABT2M444</accession>
<evidence type="ECO:0000313" key="9">
    <source>
        <dbReference type="Proteomes" id="UP001206639"/>
    </source>
</evidence>